<dbReference type="InterPro" id="IPR005684">
    <property type="entry name" value="IHF_alpha"/>
</dbReference>
<evidence type="ECO:0000256" key="1">
    <source>
        <dbReference type="ARBA" id="ARBA00010529"/>
    </source>
</evidence>
<dbReference type="GO" id="GO:0006355">
    <property type="term" value="P:regulation of DNA-templated transcription"/>
    <property type="evidence" value="ECO:0007669"/>
    <property type="project" value="InterPro"/>
</dbReference>
<evidence type="ECO:0000256" key="6">
    <source>
        <dbReference type="ARBA" id="ARBA00023163"/>
    </source>
</evidence>
<name>A0A9X3ESB5_9BACT</name>
<accession>A0A9X3ESB5</accession>
<dbReference type="InterPro" id="IPR000119">
    <property type="entry name" value="Hist_DNA-bd"/>
</dbReference>
<keyword evidence="6" id="KW-0804">Transcription</keyword>
<dbReference type="PANTHER" id="PTHR33175:SF2">
    <property type="entry name" value="INTEGRATION HOST FACTOR SUBUNIT ALPHA"/>
    <property type="match status" value="1"/>
</dbReference>
<evidence type="ECO:0000256" key="2">
    <source>
        <dbReference type="ARBA" id="ARBA00018329"/>
    </source>
</evidence>
<keyword evidence="4" id="KW-0805">Transcription regulation</keyword>
<evidence type="ECO:0000313" key="9">
    <source>
        <dbReference type="EMBL" id="MCY1009217.1"/>
    </source>
</evidence>
<protein>
    <recommendedName>
        <fullName evidence="2">Integration host factor subunit alpha</fullName>
    </recommendedName>
</protein>
<evidence type="ECO:0000256" key="5">
    <source>
        <dbReference type="ARBA" id="ARBA00023125"/>
    </source>
</evidence>
<sequence>MTKADVIERVSDELGGLSKKEATDMVEVVLELIKETLASGENVKLPGFGNFVVRYKTTRRGRNPKTGEEMMLDARRVLTFKPSNRLKTAINA</sequence>
<gene>
    <name evidence="9" type="ORF">OV079_27355</name>
</gene>
<dbReference type="NCBIfam" id="NF001401">
    <property type="entry name" value="PRK00285.1"/>
    <property type="match status" value="1"/>
</dbReference>
<dbReference type="GO" id="GO:0009893">
    <property type="term" value="P:positive regulation of metabolic process"/>
    <property type="evidence" value="ECO:0007669"/>
    <property type="project" value="UniProtKB-ARBA"/>
</dbReference>
<dbReference type="AlphaFoldDB" id="A0A9X3ESB5"/>
<dbReference type="GO" id="GO:0006417">
    <property type="term" value="P:regulation of translation"/>
    <property type="evidence" value="ECO:0007669"/>
    <property type="project" value="UniProtKB-KW"/>
</dbReference>
<dbReference type="PANTHER" id="PTHR33175">
    <property type="entry name" value="DNA-BINDING PROTEIN HU"/>
    <property type="match status" value="1"/>
</dbReference>
<dbReference type="GO" id="GO:0005829">
    <property type="term" value="C:cytosol"/>
    <property type="evidence" value="ECO:0007669"/>
    <property type="project" value="TreeGrafter"/>
</dbReference>
<dbReference type="GO" id="GO:0006310">
    <property type="term" value="P:DNA recombination"/>
    <property type="evidence" value="ECO:0007669"/>
    <property type="project" value="UniProtKB-KW"/>
</dbReference>
<dbReference type="PRINTS" id="PR01727">
    <property type="entry name" value="DNABINDINGHU"/>
</dbReference>
<evidence type="ECO:0000256" key="4">
    <source>
        <dbReference type="ARBA" id="ARBA00023015"/>
    </source>
</evidence>
<proteinExistence type="inferred from homology"/>
<dbReference type="PROSITE" id="PS00045">
    <property type="entry name" value="HISTONE_LIKE"/>
    <property type="match status" value="1"/>
</dbReference>
<dbReference type="CDD" id="cd13835">
    <property type="entry name" value="IHF_A"/>
    <property type="match status" value="1"/>
</dbReference>
<dbReference type="Gene3D" id="4.10.520.10">
    <property type="entry name" value="IHF-like DNA-binding proteins"/>
    <property type="match status" value="1"/>
</dbReference>
<dbReference type="Proteomes" id="UP001150924">
    <property type="component" value="Unassembled WGS sequence"/>
</dbReference>
<organism evidence="9 10">
    <name type="scientific">Nannocystis pusilla</name>
    <dbReference type="NCBI Taxonomy" id="889268"/>
    <lineage>
        <taxon>Bacteria</taxon>
        <taxon>Pseudomonadati</taxon>
        <taxon>Myxococcota</taxon>
        <taxon>Polyangia</taxon>
        <taxon>Nannocystales</taxon>
        <taxon>Nannocystaceae</taxon>
        <taxon>Nannocystis</taxon>
    </lineage>
</organism>
<dbReference type="GO" id="GO:0030527">
    <property type="term" value="F:structural constituent of chromatin"/>
    <property type="evidence" value="ECO:0007669"/>
    <property type="project" value="InterPro"/>
</dbReference>
<dbReference type="InterPro" id="IPR020816">
    <property type="entry name" value="Histone-like_DNA-bd_CS"/>
</dbReference>
<dbReference type="InterPro" id="IPR010992">
    <property type="entry name" value="IHF-like_DNA-bd_dom_sf"/>
</dbReference>
<dbReference type="SUPFAM" id="SSF47729">
    <property type="entry name" value="IHF-like DNA-binding proteins"/>
    <property type="match status" value="1"/>
</dbReference>
<evidence type="ECO:0000313" key="10">
    <source>
        <dbReference type="Proteomes" id="UP001150924"/>
    </source>
</evidence>
<keyword evidence="10" id="KW-1185">Reference proteome</keyword>
<dbReference type="SMART" id="SM00411">
    <property type="entry name" value="BHL"/>
    <property type="match status" value="1"/>
</dbReference>
<evidence type="ECO:0000256" key="7">
    <source>
        <dbReference type="ARBA" id="ARBA00023172"/>
    </source>
</evidence>
<comment type="caution">
    <text evidence="9">The sequence shown here is derived from an EMBL/GenBank/DDBJ whole genome shotgun (WGS) entry which is preliminary data.</text>
</comment>
<dbReference type="GO" id="GO:0003677">
    <property type="term" value="F:DNA binding"/>
    <property type="evidence" value="ECO:0007669"/>
    <property type="project" value="UniProtKB-KW"/>
</dbReference>
<keyword evidence="7" id="KW-0233">DNA recombination</keyword>
<dbReference type="EMBL" id="JAPNKE010000002">
    <property type="protein sequence ID" value="MCY1009217.1"/>
    <property type="molecule type" value="Genomic_DNA"/>
</dbReference>
<evidence type="ECO:0000256" key="3">
    <source>
        <dbReference type="ARBA" id="ARBA00022845"/>
    </source>
</evidence>
<dbReference type="RefSeq" id="WP_267771874.1">
    <property type="nucleotide sequence ID" value="NZ_JAPNKE010000002.1"/>
</dbReference>
<keyword evidence="3" id="KW-0810">Translation regulation</keyword>
<evidence type="ECO:0000256" key="8">
    <source>
        <dbReference type="RuleBase" id="RU003939"/>
    </source>
</evidence>
<dbReference type="Pfam" id="PF00216">
    <property type="entry name" value="Bac_DNA_binding"/>
    <property type="match status" value="1"/>
</dbReference>
<comment type="similarity">
    <text evidence="1 8">Belongs to the bacterial histone-like protein family.</text>
</comment>
<reference evidence="9" key="1">
    <citation type="submission" date="2022-11" db="EMBL/GenBank/DDBJ databases">
        <title>Minimal conservation of predation-associated metabolite biosynthetic gene clusters underscores biosynthetic potential of Myxococcota including descriptions for ten novel species: Archangium lansinium sp. nov., Myxococcus landrumus sp. nov., Nannocystis bai.</title>
        <authorList>
            <person name="Ahearne A."/>
            <person name="Stevens C."/>
            <person name="Phillips K."/>
        </authorList>
    </citation>
    <scope>NUCLEOTIDE SEQUENCE</scope>
    <source>
        <strain evidence="9">Na p29</strain>
    </source>
</reference>
<keyword evidence="5" id="KW-0238">DNA-binding</keyword>